<organism evidence="6 7">
    <name type="scientific">Saccharothrix espanaensis (strain ATCC 51144 / DSM 44229 / JCM 9112 / NBRC 15066 / NRRL 15764)</name>
    <dbReference type="NCBI Taxonomy" id="1179773"/>
    <lineage>
        <taxon>Bacteria</taxon>
        <taxon>Bacillati</taxon>
        <taxon>Actinomycetota</taxon>
        <taxon>Actinomycetes</taxon>
        <taxon>Pseudonocardiales</taxon>
        <taxon>Pseudonocardiaceae</taxon>
        <taxon>Saccharothrix</taxon>
    </lineage>
</organism>
<dbReference type="InterPro" id="IPR028081">
    <property type="entry name" value="Leu-bd"/>
</dbReference>
<reference evidence="6 7" key="1">
    <citation type="journal article" date="2012" name="BMC Genomics">
        <title>Complete genome sequence of Saccharothrix espanaensis DSM 44229T and comparison to the other completely sequenced Pseudonocardiaceae.</title>
        <authorList>
            <person name="Strobel T."/>
            <person name="Al-Dilaimi A."/>
            <person name="Blom J."/>
            <person name="Gessner A."/>
            <person name="Kalinowski J."/>
            <person name="Luzhetska M."/>
            <person name="Puhler A."/>
            <person name="Szczepanowski R."/>
            <person name="Bechthold A."/>
            <person name="Ruckert C."/>
        </authorList>
    </citation>
    <scope>NUCLEOTIDE SEQUENCE [LARGE SCALE GENOMIC DNA]</scope>
    <source>
        <strain evidence="7">ATCC 51144 / DSM 44229 / JCM 9112 / NBRC 15066 / NRRL 15764</strain>
    </source>
</reference>
<name>K0JRJ3_SACES</name>
<feature type="domain" description="Leucine-binding protein" evidence="5">
    <location>
        <begin position="53"/>
        <end position="394"/>
    </location>
</feature>
<dbReference type="PATRIC" id="fig|1179773.3.peg.1086"/>
<feature type="signal peptide" evidence="4">
    <location>
        <begin position="1"/>
        <end position="21"/>
    </location>
</feature>
<evidence type="ECO:0000313" key="6">
    <source>
        <dbReference type="EMBL" id="CCH28411.1"/>
    </source>
</evidence>
<keyword evidence="7" id="KW-1185">Reference proteome</keyword>
<dbReference type="STRING" id="1179773.BN6_10850"/>
<dbReference type="HOGENOM" id="CLU_658703_0_0_11"/>
<evidence type="ECO:0000256" key="4">
    <source>
        <dbReference type="SAM" id="SignalP"/>
    </source>
</evidence>
<evidence type="ECO:0000313" key="7">
    <source>
        <dbReference type="Proteomes" id="UP000006281"/>
    </source>
</evidence>
<dbReference type="SUPFAM" id="SSF53822">
    <property type="entry name" value="Periplasmic binding protein-like I"/>
    <property type="match status" value="1"/>
</dbReference>
<dbReference type="PANTHER" id="PTHR47235:SF1">
    <property type="entry name" value="BLR6548 PROTEIN"/>
    <property type="match status" value="1"/>
</dbReference>
<sequence length="417" mass="43447">MRRILVVAVLVLAGCSGGQRAAEPEHVVRPTPPAALGGGSGTVEGPGVTDTRITVGMITTRTGSGGGAFERAVDSMDAFAAHLNAQGGLLGRELVVLHADDASDCATYGRLLSSLRTEVFAMVGTWSNQDGCGQEVLDADPDFVSVHGNLLTPTLYRLPNAVSAITLPPGLPTGGYEWVEQRHPDAVTRAAALYSTHIPTNGLAVHATAESVGYRFAYSRGIGPGETGFAEDVAKMADAGVRVVDLSGTGPDVVARFQRESARQGFRPDAVIAPTAYSPGFLAEVGDDAGNLVAPLPYAMFLGEDRADNPALDTYLTWLERTSPGAVPDLYGLGSWSAGVLFAEAVRAAGPAVTRARLLTALTTLGPTTANGMNAPSEAGRHDPPTCLAVVGVRDRRFVRLDPVGGGYRCLGSYRHI</sequence>
<dbReference type="RefSeq" id="WP_015098524.1">
    <property type="nucleotide sequence ID" value="NC_019673.1"/>
</dbReference>
<dbReference type="PROSITE" id="PS51257">
    <property type="entry name" value="PROKAR_LIPOPROTEIN"/>
    <property type="match status" value="1"/>
</dbReference>
<dbReference type="InterPro" id="IPR028082">
    <property type="entry name" value="Peripla_BP_I"/>
</dbReference>
<keyword evidence="2 4" id="KW-0732">Signal</keyword>
<gene>
    <name evidence="6" type="ordered locus">BN6_10850</name>
</gene>
<feature type="chain" id="PRO_5003833809" description="Leucine-binding protein domain-containing protein" evidence="4">
    <location>
        <begin position="22"/>
        <end position="417"/>
    </location>
</feature>
<dbReference type="AlphaFoldDB" id="K0JRJ3"/>
<dbReference type="BioCyc" id="SESP1179773:BN6_RS05345-MONOMER"/>
<evidence type="ECO:0000256" key="1">
    <source>
        <dbReference type="ARBA" id="ARBA00010062"/>
    </source>
</evidence>
<dbReference type="OrthoDB" id="3764616at2"/>
<accession>K0JRJ3</accession>
<evidence type="ECO:0000256" key="3">
    <source>
        <dbReference type="SAM" id="MobiDB-lite"/>
    </source>
</evidence>
<protein>
    <recommendedName>
        <fullName evidence="5">Leucine-binding protein domain-containing protein</fullName>
    </recommendedName>
</protein>
<dbReference type="PANTHER" id="PTHR47235">
    <property type="entry name" value="BLR6548 PROTEIN"/>
    <property type="match status" value="1"/>
</dbReference>
<dbReference type="Gene3D" id="3.40.50.2300">
    <property type="match status" value="3"/>
</dbReference>
<dbReference type="Pfam" id="PF13458">
    <property type="entry name" value="Peripla_BP_6"/>
    <property type="match status" value="1"/>
</dbReference>
<comment type="similarity">
    <text evidence="1">Belongs to the leucine-binding protein family.</text>
</comment>
<dbReference type="Proteomes" id="UP000006281">
    <property type="component" value="Chromosome"/>
</dbReference>
<proteinExistence type="inferred from homology"/>
<evidence type="ECO:0000259" key="5">
    <source>
        <dbReference type="Pfam" id="PF13458"/>
    </source>
</evidence>
<feature type="region of interest" description="Disordered" evidence="3">
    <location>
        <begin position="21"/>
        <end position="46"/>
    </location>
</feature>
<dbReference type="EMBL" id="HE804045">
    <property type="protein sequence ID" value="CCH28411.1"/>
    <property type="molecule type" value="Genomic_DNA"/>
</dbReference>
<evidence type="ECO:0000256" key="2">
    <source>
        <dbReference type="ARBA" id="ARBA00022729"/>
    </source>
</evidence>
<dbReference type="eggNOG" id="COG0683">
    <property type="taxonomic scope" value="Bacteria"/>
</dbReference>
<dbReference type="KEGG" id="sesp:BN6_10850"/>